<feature type="repeat" description="PPR" evidence="2">
    <location>
        <begin position="609"/>
        <end position="643"/>
    </location>
</feature>
<dbReference type="InterPro" id="IPR002885">
    <property type="entry name" value="PPR_rpt"/>
</dbReference>
<sequence>MLVPGLAHSHQRALGGLIATCSLVRVDTGLQHKDSSFGLLLSKYQTTNTRRLWLQLLPRTKRRQLSTPTALSLNGSCECTTKADNVLSRSLQLLRNSLSANNPRDAVRIYRELRAQIEKLTKDNTAGDACKKLNADQYKVKQLKESRYAACQKDMRLLHLQARRMVTGIQNKQEQEKLLKLVIQIIDDMRLLGLRVGATELDARVYAYFYLGSYTTAIDLWKESVASLNSNVDSASIQCTIKQIFPQTHAYALDAAVALGNTRVVCEVYKKAIQTMQAAQSLSFNTAKAKSKPSISFFWRIFPPRSKANKARSWKPERLGSVFLTQLYQDVITYNNDVDQKLLSRITQYLLRALFAEGHRQQATQLYIDLLTPKNSRNSNSQRNGINTATKVSAPVTPEILCEVIFGLCRHSRLDKAYNTLISAKREYRSIYSWNAYFDGLSNNIHQSSSHTIFSAASSEIKEWLRQCISEMEKTDGIKPDVVTWSIWMRACFRSGDWIGAGNCFRENYETMRNDVVCWDTFIRGLLGAKDQAAVQKGWLLVSKLVKKLSASKNDMAKRADSRLVETILLHTVPHFSNKNLLYSSYDVLSKSEISAIFDWAGQNLSLDRKYAYSIIIGSLLRTDKIKDALEVYDEMCKRGVRPTKSINCMLVKALALCALNKTRNCTTNNVCKADEFIKTRVPRQQYIASYFILLKLAVQRRDYSCAWSFIDKYYPELDVATSPEFSSSSSLCAYPDDIMYNVFLQMTKEHGDLDQHRLVLDRIQAHQEHIHAKHPVVSQRIARVYSYYRSKQ</sequence>
<protein>
    <recommendedName>
        <fullName evidence="5">Pentatricopeptide repeat-containing protein</fullName>
    </recommendedName>
</protein>
<reference evidence="3" key="1">
    <citation type="submission" date="2022-07" db="EMBL/GenBank/DDBJ databases">
        <title>Phylogenomic reconstructions and comparative analyses of Kickxellomycotina fungi.</title>
        <authorList>
            <person name="Reynolds N.K."/>
            <person name="Stajich J.E."/>
            <person name="Barry K."/>
            <person name="Grigoriev I.V."/>
            <person name="Crous P."/>
            <person name="Smith M.E."/>
        </authorList>
    </citation>
    <scope>NUCLEOTIDE SEQUENCE</scope>
    <source>
        <strain evidence="3">NRRL 3115</strain>
    </source>
</reference>
<dbReference type="PANTHER" id="PTHR47932:SF44">
    <property type="entry name" value="MIOREX COMPLEX COMPONENT 1"/>
    <property type="match status" value="1"/>
</dbReference>
<gene>
    <name evidence="3" type="ORF">GGI25_005212</name>
</gene>
<name>A0A9W8KWP1_9FUNG</name>
<dbReference type="PANTHER" id="PTHR47932">
    <property type="entry name" value="ATPASE EXPRESSION PROTEIN 3"/>
    <property type="match status" value="1"/>
</dbReference>
<dbReference type="EMBL" id="JANBTW010000087">
    <property type="protein sequence ID" value="KAJ2672180.1"/>
    <property type="molecule type" value="Genomic_DNA"/>
</dbReference>
<dbReference type="Proteomes" id="UP001151518">
    <property type="component" value="Unassembled WGS sequence"/>
</dbReference>
<evidence type="ECO:0000256" key="2">
    <source>
        <dbReference type="PROSITE-ProRule" id="PRU00708"/>
    </source>
</evidence>
<proteinExistence type="predicted"/>
<dbReference type="Pfam" id="PF01535">
    <property type="entry name" value="PPR"/>
    <property type="match status" value="2"/>
</dbReference>
<evidence type="ECO:0008006" key="5">
    <source>
        <dbReference type="Google" id="ProtNLM"/>
    </source>
</evidence>
<keyword evidence="1" id="KW-0677">Repeat</keyword>
<accession>A0A9W8KWP1</accession>
<dbReference type="OrthoDB" id="185373at2759"/>
<organism evidence="3 4">
    <name type="scientific">Coemansia spiralis</name>
    <dbReference type="NCBI Taxonomy" id="417178"/>
    <lineage>
        <taxon>Eukaryota</taxon>
        <taxon>Fungi</taxon>
        <taxon>Fungi incertae sedis</taxon>
        <taxon>Zoopagomycota</taxon>
        <taxon>Kickxellomycotina</taxon>
        <taxon>Kickxellomycetes</taxon>
        <taxon>Kickxellales</taxon>
        <taxon>Kickxellaceae</taxon>
        <taxon>Coemansia</taxon>
    </lineage>
</organism>
<evidence type="ECO:0000313" key="3">
    <source>
        <dbReference type="EMBL" id="KAJ2672180.1"/>
    </source>
</evidence>
<dbReference type="NCBIfam" id="TIGR00756">
    <property type="entry name" value="PPR"/>
    <property type="match status" value="1"/>
</dbReference>
<evidence type="ECO:0000256" key="1">
    <source>
        <dbReference type="ARBA" id="ARBA00022737"/>
    </source>
</evidence>
<dbReference type="Gene3D" id="1.25.40.10">
    <property type="entry name" value="Tetratricopeptide repeat domain"/>
    <property type="match status" value="2"/>
</dbReference>
<evidence type="ECO:0000313" key="4">
    <source>
        <dbReference type="Proteomes" id="UP001151518"/>
    </source>
</evidence>
<dbReference type="AlphaFoldDB" id="A0A9W8KWP1"/>
<comment type="caution">
    <text evidence="3">The sequence shown here is derived from an EMBL/GenBank/DDBJ whole genome shotgun (WGS) entry which is preliminary data.</text>
</comment>
<dbReference type="PROSITE" id="PS51375">
    <property type="entry name" value="PPR"/>
    <property type="match status" value="1"/>
</dbReference>
<dbReference type="InterPro" id="IPR011990">
    <property type="entry name" value="TPR-like_helical_dom_sf"/>
</dbReference>